<dbReference type="InterPro" id="IPR000782">
    <property type="entry name" value="FAS1_domain"/>
</dbReference>
<gene>
    <name evidence="2" type="ORF">QE417_001198</name>
</gene>
<dbReference type="PROSITE" id="PS50213">
    <property type="entry name" value="FAS1"/>
    <property type="match status" value="2"/>
</dbReference>
<reference evidence="3" key="1">
    <citation type="submission" date="2023-07" db="EMBL/GenBank/DDBJ databases">
        <title>Functional and genomic diversity of the sorghum phyllosphere microbiome.</title>
        <authorList>
            <person name="Shade A."/>
        </authorList>
    </citation>
    <scope>NUCLEOTIDE SEQUENCE [LARGE SCALE GENOMIC DNA]</scope>
    <source>
        <strain evidence="3">SORGH_AS_0422</strain>
    </source>
</reference>
<protein>
    <submittedName>
        <fullName evidence="2">Surface protein with fasciclin (FAS1) repeats</fullName>
    </submittedName>
</protein>
<dbReference type="EMBL" id="JAVLVU010000001">
    <property type="protein sequence ID" value="MDT3402126.1"/>
    <property type="molecule type" value="Genomic_DNA"/>
</dbReference>
<comment type="caution">
    <text evidence="2">The sequence shown here is derived from an EMBL/GenBank/DDBJ whole genome shotgun (WGS) entry which is preliminary data.</text>
</comment>
<keyword evidence="3" id="KW-1185">Reference proteome</keyword>
<feature type="domain" description="FAS1" evidence="1">
    <location>
        <begin position="39"/>
        <end position="177"/>
    </location>
</feature>
<dbReference type="SMART" id="SM00554">
    <property type="entry name" value="FAS1"/>
    <property type="match status" value="1"/>
</dbReference>
<dbReference type="Proteomes" id="UP001258315">
    <property type="component" value="Unassembled WGS sequence"/>
</dbReference>
<dbReference type="RefSeq" id="WP_311948302.1">
    <property type="nucleotide sequence ID" value="NZ_JAVLVU010000001.1"/>
</dbReference>
<dbReference type="Pfam" id="PF02469">
    <property type="entry name" value="Fasciclin"/>
    <property type="match status" value="1"/>
</dbReference>
<sequence length="586" mass="64934">MKILNSNKWLASITCIMVLIIVLSGCKREEFTETTTGDVNITEYLQKDAGQFSTLSKVLQITGSDNSLGGYGTYTLFAPTNDAFAKYLTEVGKTSIDQIGVEELKDLVRFHLVRDTITTDKFTDGKLRTNTMYGQSILTGAQNINGVTTLTINRQATLLKGNIRTGNGIIHVIDRVLKPSKLTLAQAIEQNPNYSVFTQALKETGFYDSLNVLPINAPDTNKRFQTVLAESNAVLASAGFSSYAALKAKYSKTGNPKLINDSLHLFMAYHILPGLKYLPDVFNASSHVTLAPLDVITTKLVNQQILVNDDTFDGKYEPGAQINRAGSDITTANGVLHDMAAHYAIKVRFPIPVYWEVTEQPEFKRLTGIYRVTNKNSPSYSTGDLQDIKWQTGSVSYRVAPEARQFYVYNNDYLFIAALRTAATANSWIEFKTPLLVKGRYKVWVCFIRRGGGKGVSVMFNGEPLSRVLNLTESLPAQVLVGNRWTYPAGTTPESLEALGKKMVFGGPSVPFYNNPAQTIEYYRDSYGLLAGSIDVQKTDRHTLRLQAVADASGDIQIDMIHFIPENMDQLYPKFNPDGSVIQKPQ</sequence>
<organism evidence="2 3">
    <name type="scientific">Mucilaginibacter terrae</name>
    <dbReference type="NCBI Taxonomy" id="1955052"/>
    <lineage>
        <taxon>Bacteria</taxon>
        <taxon>Pseudomonadati</taxon>
        <taxon>Bacteroidota</taxon>
        <taxon>Sphingobacteriia</taxon>
        <taxon>Sphingobacteriales</taxon>
        <taxon>Sphingobacteriaceae</taxon>
        <taxon>Mucilaginibacter</taxon>
    </lineage>
</organism>
<accession>A0ABU3GRL7</accession>
<dbReference type="InterPro" id="IPR050904">
    <property type="entry name" value="Adhesion/Biosynth-related"/>
</dbReference>
<dbReference type="Gene3D" id="2.30.180.10">
    <property type="entry name" value="FAS1 domain"/>
    <property type="match status" value="2"/>
</dbReference>
<evidence type="ECO:0000313" key="3">
    <source>
        <dbReference type="Proteomes" id="UP001258315"/>
    </source>
</evidence>
<dbReference type="PROSITE" id="PS51257">
    <property type="entry name" value="PROKAR_LIPOPROTEIN"/>
    <property type="match status" value="1"/>
</dbReference>
<evidence type="ECO:0000259" key="1">
    <source>
        <dbReference type="PROSITE" id="PS50213"/>
    </source>
</evidence>
<dbReference type="InterPro" id="IPR036378">
    <property type="entry name" value="FAS1_dom_sf"/>
</dbReference>
<dbReference type="SUPFAM" id="SSF82153">
    <property type="entry name" value="FAS1 domain"/>
    <property type="match status" value="2"/>
</dbReference>
<name>A0ABU3GRL7_9SPHI</name>
<evidence type="ECO:0000313" key="2">
    <source>
        <dbReference type="EMBL" id="MDT3402126.1"/>
    </source>
</evidence>
<feature type="domain" description="FAS1" evidence="1">
    <location>
        <begin position="181"/>
        <end position="343"/>
    </location>
</feature>
<dbReference type="PANTHER" id="PTHR10900:SF77">
    <property type="entry name" value="FI19380P1"/>
    <property type="match status" value="1"/>
</dbReference>
<proteinExistence type="predicted"/>
<dbReference type="PANTHER" id="PTHR10900">
    <property type="entry name" value="PERIOSTIN-RELATED"/>
    <property type="match status" value="1"/>
</dbReference>